<proteinExistence type="predicted"/>
<feature type="signal peptide" evidence="1">
    <location>
        <begin position="1"/>
        <end position="27"/>
    </location>
</feature>
<dbReference type="Proteomes" id="UP001457282">
    <property type="component" value="Unassembled WGS sequence"/>
</dbReference>
<evidence type="ECO:0000313" key="3">
    <source>
        <dbReference type="Proteomes" id="UP001457282"/>
    </source>
</evidence>
<protein>
    <submittedName>
        <fullName evidence="2">Uncharacterized protein</fullName>
    </submittedName>
</protein>
<dbReference type="AlphaFoldDB" id="A0AAW1XBL8"/>
<reference evidence="2 3" key="1">
    <citation type="journal article" date="2023" name="G3 (Bethesda)">
        <title>A chromosome-length genome assembly and annotation of blackberry (Rubus argutus, cv. 'Hillquist').</title>
        <authorList>
            <person name="Bruna T."/>
            <person name="Aryal R."/>
            <person name="Dudchenko O."/>
            <person name="Sargent D.J."/>
            <person name="Mead D."/>
            <person name="Buti M."/>
            <person name="Cavallini A."/>
            <person name="Hytonen T."/>
            <person name="Andres J."/>
            <person name="Pham M."/>
            <person name="Weisz D."/>
            <person name="Mascagni F."/>
            <person name="Usai G."/>
            <person name="Natali L."/>
            <person name="Bassil N."/>
            <person name="Fernandez G.E."/>
            <person name="Lomsadze A."/>
            <person name="Armour M."/>
            <person name="Olukolu B."/>
            <person name="Poorten T."/>
            <person name="Britton C."/>
            <person name="Davik J."/>
            <person name="Ashrafi H."/>
            <person name="Aiden E.L."/>
            <person name="Borodovsky M."/>
            <person name="Worthington M."/>
        </authorList>
    </citation>
    <scope>NUCLEOTIDE SEQUENCE [LARGE SCALE GENOMIC DNA]</scope>
    <source>
        <strain evidence="2">PI 553951</strain>
    </source>
</reference>
<evidence type="ECO:0000313" key="2">
    <source>
        <dbReference type="EMBL" id="KAK9933714.1"/>
    </source>
</evidence>
<dbReference type="EMBL" id="JBEDUW010000004">
    <property type="protein sequence ID" value="KAK9933714.1"/>
    <property type="molecule type" value="Genomic_DNA"/>
</dbReference>
<organism evidence="2 3">
    <name type="scientific">Rubus argutus</name>
    <name type="common">Southern blackberry</name>
    <dbReference type="NCBI Taxonomy" id="59490"/>
    <lineage>
        <taxon>Eukaryota</taxon>
        <taxon>Viridiplantae</taxon>
        <taxon>Streptophyta</taxon>
        <taxon>Embryophyta</taxon>
        <taxon>Tracheophyta</taxon>
        <taxon>Spermatophyta</taxon>
        <taxon>Magnoliopsida</taxon>
        <taxon>eudicotyledons</taxon>
        <taxon>Gunneridae</taxon>
        <taxon>Pentapetalae</taxon>
        <taxon>rosids</taxon>
        <taxon>fabids</taxon>
        <taxon>Rosales</taxon>
        <taxon>Rosaceae</taxon>
        <taxon>Rosoideae</taxon>
        <taxon>Rosoideae incertae sedis</taxon>
        <taxon>Rubus</taxon>
    </lineage>
</organism>
<keyword evidence="1" id="KW-0732">Signal</keyword>
<accession>A0AAW1XBL8</accession>
<gene>
    <name evidence="2" type="ORF">M0R45_020894</name>
</gene>
<evidence type="ECO:0000256" key="1">
    <source>
        <dbReference type="SAM" id="SignalP"/>
    </source>
</evidence>
<comment type="caution">
    <text evidence="2">The sequence shown here is derived from an EMBL/GenBank/DDBJ whole genome shotgun (WGS) entry which is preliminary data.</text>
</comment>
<name>A0AAW1XBL8_RUBAR</name>
<feature type="chain" id="PRO_5043822507" evidence="1">
    <location>
        <begin position="28"/>
        <end position="132"/>
    </location>
</feature>
<sequence>MTRCAVLEKTCCALTWALQCLLHYMHGYEVLYGNLLNEEVSCGLPGHVMNYLGHRRRTCLFKDEVLYGNLLIEEVGEGNEQWFMKAFMFKDNVQGRLLKQFAEKLELLVAQLLVFLLSIDRQKGFEGYVKMH</sequence>
<keyword evidence="3" id="KW-1185">Reference proteome</keyword>